<evidence type="ECO:0000313" key="1">
    <source>
        <dbReference type="EMBL" id="KKN88655.1"/>
    </source>
</evidence>
<dbReference type="AlphaFoldDB" id="A0A0F9U625"/>
<gene>
    <name evidence="1" type="ORF">LCGC14_0245460</name>
</gene>
<proteinExistence type="predicted"/>
<dbReference type="EMBL" id="LAZR01000126">
    <property type="protein sequence ID" value="KKN88655.1"/>
    <property type="molecule type" value="Genomic_DNA"/>
</dbReference>
<protein>
    <submittedName>
        <fullName evidence="1">Uncharacterized protein</fullName>
    </submittedName>
</protein>
<accession>A0A0F9U625</accession>
<name>A0A0F9U625_9ZZZZ</name>
<organism evidence="1">
    <name type="scientific">marine sediment metagenome</name>
    <dbReference type="NCBI Taxonomy" id="412755"/>
    <lineage>
        <taxon>unclassified sequences</taxon>
        <taxon>metagenomes</taxon>
        <taxon>ecological metagenomes</taxon>
    </lineage>
</organism>
<comment type="caution">
    <text evidence="1">The sequence shown here is derived from an EMBL/GenBank/DDBJ whole genome shotgun (WGS) entry which is preliminary data.</text>
</comment>
<reference evidence="1" key="1">
    <citation type="journal article" date="2015" name="Nature">
        <title>Complex archaea that bridge the gap between prokaryotes and eukaryotes.</title>
        <authorList>
            <person name="Spang A."/>
            <person name="Saw J.H."/>
            <person name="Jorgensen S.L."/>
            <person name="Zaremba-Niedzwiedzka K."/>
            <person name="Martijn J."/>
            <person name="Lind A.E."/>
            <person name="van Eijk R."/>
            <person name="Schleper C."/>
            <person name="Guy L."/>
            <person name="Ettema T.J."/>
        </authorList>
    </citation>
    <scope>NUCLEOTIDE SEQUENCE</scope>
</reference>
<sequence>MKDLKFKTNTFLITNREFEIDFKKVKTINDIIVVLKGLNLKILWNQENCPDQFKDMYEKGFLTEVKK</sequence>